<sequence length="310" mass="33983">MPKDKTQGASRGSELMPPKIHGKRSARPRGRNYTPWSPLQGLLNSVKKMKKYRNDQSAASKTMKSTKGDNMPSSASKMAPNLKENNGEDTKFKLLAIKTEITERINPKMRGKRSARHRAKEPALWASQDELLRFETGETKHGDGDQDVCSMKMKTSSKGKEKTGADDDVTENTSADQVKNITTSADPNKKDAVPAPKTPVEFMGNKHAGEDTIEEEDQEALMTDATVAALKDQAAADQVTDVHKPDYGAEAALASIYGSEPSEWDLCITFAVKLLMDEAPIPEDAAEVEEFFRQNMNDANIANIAGPFVP</sequence>
<feature type="compositionally biased region" description="Polar residues" evidence="1">
    <location>
        <begin position="55"/>
        <end position="65"/>
    </location>
</feature>
<dbReference type="Proteomes" id="UP000006038">
    <property type="component" value="Chromosome 7"/>
</dbReference>
<evidence type="ECO:0000256" key="1">
    <source>
        <dbReference type="SAM" id="MobiDB-lite"/>
    </source>
</evidence>
<feature type="region of interest" description="Disordered" evidence="1">
    <location>
        <begin position="136"/>
        <end position="204"/>
    </location>
</feature>
<dbReference type="eggNOG" id="ENOG502R3WN">
    <property type="taxonomic scope" value="Eukaryota"/>
</dbReference>
<gene>
    <name evidence="2" type="primary">LOC102708167</name>
</gene>
<feature type="region of interest" description="Disordered" evidence="1">
    <location>
        <begin position="1"/>
        <end position="90"/>
    </location>
</feature>
<name>J3MKJ9_ORYBR</name>
<dbReference type="OMA" id="ERINPKM"/>
<dbReference type="AlphaFoldDB" id="J3MKJ9"/>
<accession>J3MKJ9</accession>
<feature type="region of interest" description="Disordered" evidence="1">
    <location>
        <begin position="105"/>
        <end position="124"/>
    </location>
</feature>
<proteinExistence type="predicted"/>
<organism evidence="2">
    <name type="scientific">Oryza brachyantha</name>
    <name type="common">malo sina</name>
    <dbReference type="NCBI Taxonomy" id="4533"/>
    <lineage>
        <taxon>Eukaryota</taxon>
        <taxon>Viridiplantae</taxon>
        <taxon>Streptophyta</taxon>
        <taxon>Embryophyta</taxon>
        <taxon>Tracheophyta</taxon>
        <taxon>Spermatophyta</taxon>
        <taxon>Magnoliopsida</taxon>
        <taxon>Liliopsida</taxon>
        <taxon>Poales</taxon>
        <taxon>Poaceae</taxon>
        <taxon>BOP clade</taxon>
        <taxon>Oryzoideae</taxon>
        <taxon>Oryzeae</taxon>
        <taxon>Oryzinae</taxon>
        <taxon>Oryza</taxon>
    </lineage>
</organism>
<dbReference type="HOGENOM" id="CLU_919483_0_0_1"/>
<dbReference type="Gramene" id="OB07G19310.1">
    <property type="protein sequence ID" value="OB07G19310.1"/>
    <property type="gene ID" value="OB07G19310"/>
</dbReference>
<feature type="compositionally biased region" description="Polar residues" evidence="1">
    <location>
        <begin position="171"/>
        <end position="186"/>
    </location>
</feature>
<keyword evidence="3" id="KW-1185">Reference proteome</keyword>
<evidence type="ECO:0000313" key="3">
    <source>
        <dbReference type="Proteomes" id="UP000006038"/>
    </source>
</evidence>
<evidence type="ECO:0000313" key="2">
    <source>
        <dbReference type="EnsemblPlants" id="OB07G19310.1"/>
    </source>
</evidence>
<reference evidence="2" key="2">
    <citation type="submission" date="2013-04" db="UniProtKB">
        <authorList>
            <consortium name="EnsemblPlants"/>
        </authorList>
    </citation>
    <scope>IDENTIFICATION</scope>
</reference>
<feature type="compositionally biased region" description="Basic residues" evidence="1">
    <location>
        <begin position="107"/>
        <end position="119"/>
    </location>
</feature>
<reference evidence="2" key="1">
    <citation type="journal article" date="2013" name="Nat. Commun.">
        <title>Whole-genome sequencing of Oryza brachyantha reveals mechanisms underlying Oryza genome evolution.</title>
        <authorList>
            <person name="Chen J."/>
            <person name="Huang Q."/>
            <person name="Gao D."/>
            <person name="Wang J."/>
            <person name="Lang Y."/>
            <person name="Liu T."/>
            <person name="Li B."/>
            <person name="Bai Z."/>
            <person name="Luis Goicoechea J."/>
            <person name="Liang C."/>
            <person name="Chen C."/>
            <person name="Zhang W."/>
            <person name="Sun S."/>
            <person name="Liao Y."/>
            <person name="Zhang X."/>
            <person name="Yang L."/>
            <person name="Song C."/>
            <person name="Wang M."/>
            <person name="Shi J."/>
            <person name="Liu G."/>
            <person name="Liu J."/>
            <person name="Zhou H."/>
            <person name="Zhou W."/>
            <person name="Yu Q."/>
            <person name="An N."/>
            <person name="Chen Y."/>
            <person name="Cai Q."/>
            <person name="Wang B."/>
            <person name="Liu B."/>
            <person name="Min J."/>
            <person name="Huang Y."/>
            <person name="Wu H."/>
            <person name="Li Z."/>
            <person name="Zhang Y."/>
            <person name="Yin Y."/>
            <person name="Song W."/>
            <person name="Jiang J."/>
            <person name="Jackson S.A."/>
            <person name="Wing R.A."/>
            <person name="Wang J."/>
            <person name="Chen M."/>
        </authorList>
    </citation>
    <scope>NUCLEOTIDE SEQUENCE [LARGE SCALE GENOMIC DNA]</scope>
    <source>
        <strain evidence="2">cv. IRGC 101232</strain>
    </source>
</reference>
<protein>
    <submittedName>
        <fullName evidence="2">Uncharacterized protein</fullName>
    </submittedName>
</protein>
<dbReference type="EnsemblPlants" id="OB07G19310.1">
    <property type="protein sequence ID" value="OB07G19310.1"/>
    <property type="gene ID" value="OB07G19310"/>
</dbReference>
<feature type="compositionally biased region" description="Basic residues" evidence="1">
    <location>
        <begin position="20"/>
        <end position="30"/>
    </location>
</feature>